<feature type="site" description="Interaction with tRNA" evidence="9">
    <location>
        <position position="148"/>
    </location>
</feature>
<evidence type="ECO:0000256" key="3">
    <source>
        <dbReference type="ARBA" id="ARBA00022694"/>
    </source>
</evidence>
<dbReference type="HAMAP" id="MF_00144">
    <property type="entry name" value="tRNA_thiouridyl_MnmA"/>
    <property type="match status" value="1"/>
</dbReference>
<proteinExistence type="inferred from homology"/>
<evidence type="ECO:0000256" key="2">
    <source>
        <dbReference type="ARBA" id="ARBA00022679"/>
    </source>
</evidence>
<keyword evidence="9" id="KW-0963">Cytoplasm</keyword>
<evidence type="ECO:0000313" key="13">
    <source>
        <dbReference type="Proteomes" id="UP000197783"/>
    </source>
</evidence>
<dbReference type="Gene3D" id="3.40.50.620">
    <property type="entry name" value="HUPs"/>
    <property type="match status" value="1"/>
</dbReference>
<feature type="binding site" evidence="9">
    <location>
        <begin position="29"/>
        <end position="36"/>
    </location>
    <ligand>
        <name>ATP</name>
        <dbReference type="ChEBI" id="CHEBI:30616"/>
    </ligand>
</feature>
<keyword evidence="1 9" id="KW-0820">tRNA-binding</keyword>
<dbReference type="EC" id="2.8.1.13" evidence="9"/>
<evidence type="ECO:0000256" key="5">
    <source>
        <dbReference type="ARBA" id="ARBA00022840"/>
    </source>
</evidence>
<dbReference type="FunFam" id="2.30.30.280:FF:000001">
    <property type="entry name" value="tRNA-specific 2-thiouridylase MnmA"/>
    <property type="match status" value="1"/>
</dbReference>
<organism evidence="12 13">
    <name type="scientific">Sphingomonas mucosissima</name>
    <dbReference type="NCBI Taxonomy" id="370959"/>
    <lineage>
        <taxon>Bacteria</taxon>
        <taxon>Pseudomonadati</taxon>
        <taxon>Pseudomonadota</taxon>
        <taxon>Alphaproteobacteria</taxon>
        <taxon>Sphingomonadales</taxon>
        <taxon>Sphingomonadaceae</taxon>
        <taxon>Sphingomonas</taxon>
    </lineage>
</organism>
<evidence type="ECO:0000256" key="6">
    <source>
        <dbReference type="ARBA" id="ARBA00022884"/>
    </source>
</evidence>
<dbReference type="InterPro" id="IPR046885">
    <property type="entry name" value="MnmA-like_C"/>
</dbReference>
<feature type="region of interest" description="Interaction with tRNA" evidence="9">
    <location>
        <begin position="169"/>
        <end position="171"/>
    </location>
</feature>
<feature type="active site" description="Nucleophile" evidence="9">
    <location>
        <position position="123"/>
    </location>
</feature>
<dbReference type="Proteomes" id="UP000197783">
    <property type="component" value="Unassembled WGS sequence"/>
</dbReference>
<dbReference type="GO" id="GO:0002143">
    <property type="term" value="P:tRNA wobble position uridine thiolation"/>
    <property type="evidence" value="ECO:0007669"/>
    <property type="project" value="TreeGrafter"/>
</dbReference>
<dbReference type="GO" id="GO:0005524">
    <property type="term" value="F:ATP binding"/>
    <property type="evidence" value="ECO:0007669"/>
    <property type="project" value="UniProtKB-KW"/>
</dbReference>
<dbReference type="Pfam" id="PF20258">
    <property type="entry name" value="tRNA_Me_trans_C"/>
    <property type="match status" value="1"/>
</dbReference>
<dbReference type="PANTHER" id="PTHR11933:SF5">
    <property type="entry name" value="MITOCHONDRIAL TRNA-SPECIFIC 2-THIOURIDYLASE 1"/>
    <property type="match status" value="1"/>
</dbReference>
<comment type="caution">
    <text evidence="9">Lacks conserved residue(s) required for the propagation of feature annotation.</text>
</comment>
<keyword evidence="2 9" id="KW-0808">Transferase</keyword>
<dbReference type="Gene3D" id="2.30.30.280">
    <property type="entry name" value="Adenine nucleotide alpha hydrolases-like domains"/>
    <property type="match status" value="1"/>
</dbReference>
<dbReference type="EMBL" id="NBBJ01000001">
    <property type="protein sequence ID" value="OWK31714.1"/>
    <property type="molecule type" value="Genomic_DNA"/>
</dbReference>
<dbReference type="InterPro" id="IPR014729">
    <property type="entry name" value="Rossmann-like_a/b/a_fold"/>
</dbReference>
<reference evidence="12 13" key="1">
    <citation type="submission" date="2017-03" db="EMBL/GenBank/DDBJ databases">
        <title>Genome sequence of Sphingomonas mucosissima DSM 17494.</title>
        <authorList>
            <person name="Poehlein A."/>
            <person name="Wuebbeler J.H."/>
            <person name="Steinbuechel A."/>
            <person name="Daniel R."/>
        </authorList>
    </citation>
    <scope>NUCLEOTIDE SEQUENCE [LARGE SCALE GENOMIC DNA]</scope>
    <source>
        <strain evidence="12 13">DSM 17494</strain>
    </source>
</reference>
<comment type="caution">
    <text evidence="12">The sequence shown here is derived from an EMBL/GenBank/DDBJ whole genome shotgun (WGS) entry which is preliminary data.</text>
</comment>
<evidence type="ECO:0000256" key="4">
    <source>
        <dbReference type="ARBA" id="ARBA00022741"/>
    </source>
</evidence>
<evidence type="ECO:0000259" key="11">
    <source>
        <dbReference type="Pfam" id="PF20259"/>
    </source>
</evidence>
<feature type="binding site" evidence="9">
    <location>
        <position position="147"/>
    </location>
    <ligand>
        <name>ATP</name>
        <dbReference type="ChEBI" id="CHEBI:30616"/>
    </ligand>
</feature>
<keyword evidence="5 9" id="KW-0067">ATP-binding</keyword>
<dbReference type="CDD" id="cd01998">
    <property type="entry name" value="MnmA_TRMU-like"/>
    <property type="match status" value="1"/>
</dbReference>
<dbReference type="InterPro" id="IPR046884">
    <property type="entry name" value="MnmA-like_central"/>
</dbReference>
<comment type="function">
    <text evidence="9">Catalyzes the 2-thiolation of uridine at the wobble position (U34) of tRNA, leading to the formation of s(2)U34.</text>
</comment>
<evidence type="ECO:0000256" key="7">
    <source>
        <dbReference type="ARBA" id="ARBA00023157"/>
    </source>
</evidence>
<dbReference type="PANTHER" id="PTHR11933">
    <property type="entry name" value="TRNA 5-METHYLAMINOMETHYL-2-THIOURIDYLATE -METHYLTRANSFERASE"/>
    <property type="match status" value="1"/>
</dbReference>
<dbReference type="Gene3D" id="2.40.30.10">
    <property type="entry name" value="Translation factors"/>
    <property type="match status" value="1"/>
</dbReference>
<evidence type="ECO:0000259" key="10">
    <source>
        <dbReference type="Pfam" id="PF20258"/>
    </source>
</evidence>
<keyword evidence="4 9" id="KW-0547">Nucleotide-binding</keyword>
<dbReference type="AlphaFoldDB" id="A0A245ZPP2"/>
<evidence type="ECO:0000256" key="8">
    <source>
        <dbReference type="ARBA" id="ARBA00051542"/>
    </source>
</evidence>
<keyword evidence="7" id="KW-1015">Disulfide bond</keyword>
<dbReference type="NCBIfam" id="NF001138">
    <property type="entry name" value="PRK00143.1"/>
    <property type="match status" value="1"/>
</dbReference>
<feature type="binding site" evidence="9">
    <location>
        <position position="55"/>
    </location>
    <ligand>
        <name>ATP</name>
        <dbReference type="ChEBI" id="CHEBI:30616"/>
    </ligand>
</feature>
<dbReference type="NCBIfam" id="TIGR00420">
    <property type="entry name" value="trmU"/>
    <property type="match status" value="1"/>
</dbReference>
<dbReference type="Pfam" id="PF20259">
    <property type="entry name" value="tRNA_Me_trans_M"/>
    <property type="match status" value="1"/>
</dbReference>
<keyword evidence="6 9" id="KW-0694">RNA-binding</keyword>
<dbReference type="SUPFAM" id="SSF52402">
    <property type="entry name" value="Adenine nucleotide alpha hydrolases-like"/>
    <property type="match status" value="1"/>
</dbReference>
<protein>
    <recommendedName>
        <fullName evidence="9">tRNA-specific 2-thiouridylase MnmA</fullName>
        <ecNumber evidence="9">2.8.1.13</ecNumber>
    </recommendedName>
</protein>
<evidence type="ECO:0000256" key="1">
    <source>
        <dbReference type="ARBA" id="ARBA00022555"/>
    </source>
</evidence>
<feature type="active site" description="Cysteine persulfide intermediate" evidence="9">
    <location>
        <position position="219"/>
    </location>
</feature>
<accession>A0A245ZPP2</accession>
<dbReference type="GO" id="GO:0000049">
    <property type="term" value="F:tRNA binding"/>
    <property type="evidence" value="ECO:0007669"/>
    <property type="project" value="UniProtKB-KW"/>
</dbReference>
<comment type="similarity">
    <text evidence="9">Belongs to the MnmA/TRMU family.</text>
</comment>
<evidence type="ECO:0000313" key="12">
    <source>
        <dbReference type="EMBL" id="OWK31714.1"/>
    </source>
</evidence>
<gene>
    <name evidence="9 12" type="primary">mnmA</name>
    <name evidence="12" type="ORF">SPMU_00320</name>
</gene>
<name>A0A245ZPP2_9SPHN</name>
<dbReference type="GO" id="GO:0103016">
    <property type="term" value="F:tRNA-uridine 2-sulfurtransferase activity"/>
    <property type="evidence" value="ECO:0007669"/>
    <property type="project" value="UniProtKB-EC"/>
</dbReference>
<dbReference type="GO" id="GO:0005737">
    <property type="term" value="C:cytoplasm"/>
    <property type="evidence" value="ECO:0007669"/>
    <property type="project" value="UniProtKB-SubCell"/>
</dbReference>
<feature type="site" description="Interaction with tRNA" evidence="9">
    <location>
        <position position="350"/>
    </location>
</feature>
<dbReference type="Pfam" id="PF03054">
    <property type="entry name" value="tRNA_Me_trans"/>
    <property type="match status" value="1"/>
</dbReference>
<sequence>MKCAIACGVIEIADFQMAGGAAGRRIVVAMSGGVDSSVVAALAKASGAETIGVTLQLYDHGEATARPGACCAGRDIRDARAVCDQLGIAHYVFDHESSFRSQVVDRFADEYLAGRTPIPCVQCNMGPKFTDLFQLARDLGADCLATGHYVRRMVGADGPELHRAIDPARDQSYFLFATTGAQLDFLRFPLGGMPKDRVRAIAAEMGLGVAAKPDSQDICFVPDGDYAGLVRKLRPAAVAGGEIVDLSGQTLGRHEGIIHYTVGQRRGLDIGGQPEPLYVIRLEPETRRVIVGPRAALAVGAARLADLNVLGPLDRPLTAKVRSMARPVPARLHGHRLVFEAPEFGVAPGQAAVLYEGDRVLGGGWIAETESASLAA</sequence>
<comment type="catalytic activity">
    <reaction evidence="8 9">
        <text>S-sulfanyl-L-cysteinyl-[protein] + uridine(34) in tRNA + AH2 + ATP = 2-thiouridine(34) in tRNA + L-cysteinyl-[protein] + A + AMP + diphosphate + H(+)</text>
        <dbReference type="Rhea" id="RHEA:47032"/>
        <dbReference type="Rhea" id="RHEA-COMP:10131"/>
        <dbReference type="Rhea" id="RHEA-COMP:11726"/>
        <dbReference type="Rhea" id="RHEA-COMP:11727"/>
        <dbReference type="Rhea" id="RHEA-COMP:11728"/>
        <dbReference type="ChEBI" id="CHEBI:13193"/>
        <dbReference type="ChEBI" id="CHEBI:15378"/>
        <dbReference type="ChEBI" id="CHEBI:17499"/>
        <dbReference type="ChEBI" id="CHEBI:29950"/>
        <dbReference type="ChEBI" id="CHEBI:30616"/>
        <dbReference type="ChEBI" id="CHEBI:33019"/>
        <dbReference type="ChEBI" id="CHEBI:61963"/>
        <dbReference type="ChEBI" id="CHEBI:65315"/>
        <dbReference type="ChEBI" id="CHEBI:87170"/>
        <dbReference type="ChEBI" id="CHEBI:456215"/>
        <dbReference type="EC" id="2.8.1.13"/>
    </reaction>
</comment>
<comment type="subcellular location">
    <subcellularLocation>
        <location evidence="9">Cytoplasm</location>
    </subcellularLocation>
</comment>
<feature type="domain" description="tRNA-specific 2-thiouridylase MnmA-like C-terminal" evidence="10">
    <location>
        <begin position="317"/>
        <end position="366"/>
    </location>
</feature>
<dbReference type="InterPro" id="IPR004506">
    <property type="entry name" value="MnmA-like"/>
</dbReference>
<dbReference type="InterPro" id="IPR023382">
    <property type="entry name" value="MnmA-like_central_sf"/>
</dbReference>
<keyword evidence="13" id="KW-1185">Reference proteome</keyword>
<evidence type="ECO:0000256" key="9">
    <source>
        <dbReference type="HAMAP-Rule" id="MF_00144"/>
    </source>
</evidence>
<keyword evidence="3 9" id="KW-0819">tRNA processing</keyword>
<feature type="domain" description="tRNA-specific 2-thiouridylase MnmA-like central" evidence="11">
    <location>
        <begin position="238"/>
        <end position="292"/>
    </location>
</feature>